<accession>A0A146GFW0</accession>
<dbReference type="SUPFAM" id="SSF103025">
    <property type="entry name" value="Folate-binding domain"/>
    <property type="match status" value="1"/>
</dbReference>
<name>A0A146GFW0_TERSA</name>
<dbReference type="RefSeq" id="WP_075081325.1">
    <property type="nucleotide sequence ID" value="NZ_BDCO01000003.1"/>
</dbReference>
<evidence type="ECO:0000313" key="3">
    <source>
        <dbReference type="Proteomes" id="UP000076023"/>
    </source>
</evidence>
<reference evidence="3" key="1">
    <citation type="journal article" date="2017" name="Genome Announc.">
        <title>Draft Genome Sequence of Terrimicrobium sacchariphilum NM-5T, a Facultative Anaerobic Soil Bacterium of the Class Spartobacteria.</title>
        <authorList>
            <person name="Qiu Y.L."/>
            <person name="Tourlousse D.M."/>
            <person name="Matsuura N."/>
            <person name="Ohashi A."/>
            <person name="Sekiguchi Y."/>
        </authorList>
    </citation>
    <scope>NUCLEOTIDE SEQUENCE [LARGE SCALE GENOMIC DNA]</scope>
    <source>
        <strain evidence="3">NM-5</strain>
    </source>
</reference>
<dbReference type="AlphaFoldDB" id="A0A146GFW0"/>
<dbReference type="InterPro" id="IPR017703">
    <property type="entry name" value="YgfZ/GCV_T_CS"/>
</dbReference>
<keyword evidence="1" id="KW-0809">Transit peptide</keyword>
<dbReference type="Proteomes" id="UP000076023">
    <property type="component" value="Unassembled WGS sequence"/>
</dbReference>
<gene>
    <name evidence="2" type="ORF">TSACC_3593</name>
</gene>
<protein>
    <submittedName>
        <fullName evidence="2">Uncharacterized protein</fullName>
    </submittedName>
</protein>
<proteinExistence type="predicted"/>
<evidence type="ECO:0000256" key="1">
    <source>
        <dbReference type="ARBA" id="ARBA00022946"/>
    </source>
</evidence>
<keyword evidence="3" id="KW-1185">Reference proteome</keyword>
<dbReference type="PANTHER" id="PTHR22602:SF0">
    <property type="entry name" value="TRANSFERASE CAF17, MITOCHONDRIAL-RELATED"/>
    <property type="match status" value="1"/>
</dbReference>
<dbReference type="InterPro" id="IPR045179">
    <property type="entry name" value="YgfZ/GcvT"/>
</dbReference>
<dbReference type="NCBIfam" id="TIGR03317">
    <property type="entry name" value="ygfZ_signature"/>
    <property type="match status" value="1"/>
</dbReference>
<sequence>MADEASFSVPQGYFALSGLGRIRVTGADRLRYLNGQTSNDLRKLQPGSALGALVLTAKGKICAPVQIWEDDDAHIIETVSALSETLLARLERYAIADDVSFELMESPRGWHVIGTTSDGLRISRLGESGVDVSTPPAGLQEFSADEVERLRILRGIPAWGAEIDEDTLPQEARLDATAVDFHKGCYVGQEVVSRLRSVGRVNEILTLFHGDISLPSGRRPWKLADSQGANTARLTSIAPASPPFCALGYVSTRSEEKVFSVLDETGACLGRVEKTEFPLTLE</sequence>
<dbReference type="Gene3D" id="3.30.1360.120">
    <property type="entry name" value="Probable tRNA modification gtpase trme, domain 1"/>
    <property type="match status" value="2"/>
</dbReference>
<dbReference type="FunCoup" id="A0A146GFW0">
    <property type="interactions" value="302"/>
</dbReference>
<dbReference type="GO" id="GO:0016226">
    <property type="term" value="P:iron-sulfur cluster assembly"/>
    <property type="evidence" value="ECO:0007669"/>
    <property type="project" value="TreeGrafter"/>
</dbReference>
<dbReference type="STRING" id="690879.TSACC_3593"/>
<dbReference type="PANTHER" id="PTHR22602">
    <property type="entry name" value="TRANSFERASE CAF17, MITOCHONDRIAL-RELATED"/>
    <property type="match status" value="1"/>
</dbReference>
<organism evidence="2 3">
    <name type="scientific">Terrimicrobium sacchariphilum</name>
    <dbReference type="NCBI Taxonomy" id="690879"/>
    <lineage>
        <taxon>Bacteria</taxon>
        <taxon>Pseudomonadati</taxon>
        <taxon>Verrucomicrobiota</taxon>
        <taxon>Terrimicrobiia</taxon>
        <taxon>Terrimicrobiales</taxon>
        <taxon>Terrimicrobiaceae</taxon>
        <taxon>Terrimicrobium</taxon>
    </lineage>
</organism>
<dbReference type="EMBL" id="BDCO01000003">
    <property type="protein sequence ID" value="GAT35524.1"/>
    <property type="molecule type" value="Genomic_DNA"/>
</dbReference>
<comment type="caution">
    <text evidence="2">The sequence shown here is derived from an EMBL/GenBank/DDBJ whole genome shotgun (WGS) entry which is preliminary data.</text>
</comment>
<dbReference type="InParanoid" id="A0A146GFW0"/>
<evidence type="ECO:0000313" key="2">
    <source>
        <dbReference type="EMBL" id="GAT35524.1"/>
    </source>
</evidence>
<dbReference type="InterPro" id="IPR027266">
    <property type="entry name" value="TrmE/GcvT-like"/>
</dbReference>